<feature type="region of interest" description="Disordered" evidence="1">
    <location>
        <begin position="230"/>
        <end position="249"/>
    </location>
</feature>
<sequence>MFESSFGEYSVFEEMFISELKDKLIFCLNLIIQLEIFQFTICLITMEKNFVKFLHHLTGLIAGWTQQHHHRGERLGIARLKLCKNCVIREETKEADLSQCNTEKHFKLANQSPSTSFSLTTSASIEESPKSKRQLNVQVPTTNRLDTGRFLKYKSLQEKSRIYEVRKVMGTGLDRRLSDFDEDNVNSSSDSLRLHPHTLSPPCKAVQFHWHRYLEKLMFGSFYTSHFGQLSRHQTNRGSRKGQEHSKVY</sequence>
<evidence type="ECO:0000313" key="2">
    <source>
        <dbReference type="EMBL" id="CAB0034540.1"/>
    </source>
</evidence>
<dbReference type="Proteomes" id="UP000479190">
    <property type="component" value="Unassembled WGS sequence"/>
</dbReference>
<organism evidence="2 3">
    <name type="scientific">Trichogramma brassicae</name>
    <dbReference type="NCBI Taxonomy" id="86971"/>
    <lineage>
        <taxon>Eukaryota</taxon>
        <taxon>Metazoa</taxon>
        <taxon>Ecdysozoa</taxon>
        <taxon>Arthropoda</taxon>
        <taxon>Hexapoda</taxon>
        <taxon>Insecta</taxon>
        <taxon>Pterygota</taxon>
        <taxon>Neoptera</taxon>
        <taxon>Endopterygota</taxon>
        <taxon>Hymenoptera</taxon>
        <taxon>Apocrita</taxon>
        <taxon>Proctotrupomorpha</taxon>
        <taxon>Chalcidoidea</taxon>
        <taxon>Trichogrammatidae</taxon>
        <taxon>Trichogramma</taxon>
    </lineage>
</organism>
<evidence type="ECO:0000256" key="1">
    <source>
        <dbReference type="SAM" id="MobiDB-lite"/>
    </source>
</evidence>
<dbReference type="EMBL" id="CADCXV010000745">
    <property type="protein sequence ID" value="CAB0034540.1"/>
    <property type="molecule type" value="Genomic_DNA"/>
</dbReference>
<gene>
    <name evidence="2" type="ORF">TBRA_LOCUS6438</name>
</gene>
<evidence type="ECO:0000313" key="3">
    <source>
        <dbReference type="Proteomes" id="UP000479190"/>
    </source>
</evidence>
<keyword evidence="3" id="KW-1185">Reference proteome</keyword>
<dbReference type="AlphaFoldDB" id="A0A6H5IGJ5"/>
<name>A0A6H5IGJ5_9HYME</name>
<protein>
    <submittedName>
        <fullName evidence="2">Uncharacterized protein</fullName>
    </submittedName>
</protein>
<accession>A0A6H5IGJ5</accession>
<reference evidence="2 3" key="1">
    <citation type="submission" date="2020-02" db="EMBL/GenBank/DDBJ databases">
        <authorList>
            <person name="Ferguson B K."/>
        </authorList>
    </citation>
    <scope>NUCLEOTIDE SEQUENCE [LARGE SCALE GENOMIC DNA]</scope>
</reference>
<proteinExistence type="predicted"/>